<dbReference type="InterPro" id="IPR005314">
    <property type="entry name" value="Peptidase_C50"/>
</dbReference>
<dbReference type="SUPFAM" id="SSF48452">
    <property type="entry name" value="TPR-like"/>
    <property type="match status" value="1"/>
</dbReference>
<dbReference type="PROSITE" id="PS51700">
    <property type="entry name" value="SEPARIN"/>
    <property type="match status" value="1"/>
</dbReference>
<evidence type="ECO:0000259" key="6">
    <source>
        <dbReference type="PROSITE" id="PS51700"/>
    </source>
</evidence>
<dbReference type="GO" id="GO:0044732">
    <property type="term" value="C:mitotic spindle pole body"/>
    <property type="evidence" value="ECO:0007669"/>
    <property type="project" value="TreeGrafter"/>
</dbReference>
<dbReference type="RefSeq" id="XP_033593312.1">
    <property type="nucleotide sequence ID" value="XM_033738768.1"/>
</dbReference>
<dbReference type="OrthoDB" id="10255632at2759"/>
<feature type="compositionally biased region" description="Polar residues" evidence="5">
    <location>
        <begin position="141"/>
        <end position="150"/>
    </location>
</feature>
<dbReference type="Gene3D" id="1.25.40.10">
    <property type="entry name" value="Tetratricopeptide repeat domain"/>
    <property type="match status" value="1"/>
</dbReference>
<dbReference type="InterPro" id="IPR011990">
    <property type="entry name" value="TPR-like_helical_dom_sf"/>
</dbReference>
<feature type="region of interest" description="Disordered" evidence="5">
    <location>
        <begin position="1208"/>
        <end position="1248"/>
    </location>
</feature>
<feature type="region of interest" description="Disordered" evidence="5">
    <location>
        <begin position="1946"/>
        <end position="1995"/>
    </location>
</feature>
<dbReference type="GeneID" id="54479769"/>
<feature type="region of interest" description="Disordered" evidence="5">
    <location>
        <begin position="31"/>
        <end position="76"/>
    </location>
</feature>
<keyword evidence="4" id="KW-0159">Chromosome partition</keyword>
<organism evidence="7 8">
    <name type="scientific">Neohortaea acidophila</name>
    <dbReference type="NCBI Taxonomy" id="245834"/>
    <lineage>
        <taxon>Eukaryota</taxon>
        <taxon>Fungi</taxon>
        <taxon>Dikarya</taxon>
        <taxon>Ascomycota</taxon>
        <taxon>Pezizomycotina</taxon>
        <taxon>Dothideomycetes</taxon>
        <taxon>Dothideomycetidae</taxon>
        <taxon>Mycosphaerellales</taxon>
        <taxon>Teratosphaeriaceae</taxon>
        <taxon>Neohortaea</taxon>
    </lineage>
</organism>
<dbReference type="Pfam" id="PF03568">
    <property type="entry name" value="Separin_C"/>
    <property type="match status" value="1"/>
</dbReference>
<feature type="region of interest" description="Disordered" evidence="5">
    <location>
        <begin position="116"/>
        <end position="159"/>
    </location>
</feature>
<dbReference type="PANTHER" id="PTHR12792:SF0">
    <property type="entry name" value="SEPARIN"/>
    <property type="match status" value="1"/>
</dbReference>
<dbReference type="GO" id="GO:0004197">
    <property type="term" value="F:cysteine-type endopeptidase activity"/>
    <property type="evidence" value="ECO:0007669"/>
    <property type="project" value="InterPro"/>
</dbReference>
<proteinExistence type="predicted"/>
<evidence type="ECO:0000313" key="7">
    <source>
        <dbReference type="EMBL" id="KAF2486743.1"/>
    </source>
</evidence>
<gene>
    <name evidence="7" type="ORF">BDY17DRAFT_84994</name>
</gene>
<dbReference type="GO" id="GO:0072686">
    <property type="term" value="C:mitotic spindle"/>
    <property type="evidence" value="ECO:0007669"/>
    <property type="project" value="TreeGrafter"/>
</dbReference>
<evidence type="ECO:0000256" key="1">
    <source>
        <dbReference type="ARBA" id="ARBA00000451"/>
    </source>
</evidence>
<keyword evidence="8" id="KW-1185">Reference proteome</keyword>
<dbReference type="EMBL" id="MU001632">
    <property type="protein sequence ID" value="KAF2486743.1"/>
    <property type="molecule type" value="Genomic_DNA"/>
</dbReference>
<dbReference type="PANTHER" id="PTHR12792">
    <property type="entry name" value="EXTRA SPINDLE POLES 1-RELATED"/>
    <property type="match status" value="1"/>
</dbReference>
<dbReference type="GO" id="GO:0051307">
    <property type="term" value="P:meiotic chromosome separation"/>
    <property type="evidence" value="ECO:0007669"/>
    <property type="project" value="TreeGrafter"/>
</dbReference>
<keyword evidence="3" id="KW-0378">Hydrolase</keyword>
<comment type="catalytic activity">
    <reaction evidence="1">
        <text>All bonds known to be hydrolyzed by this endopeptidase have arginine in P1 and an acidic residue in P4. P6 is often occupied by an acidic residue or by a hydroxy-amino-acid residue, the phosphorylation of which enhances cleavage.</text>
        <dbReference type="EC" id="3.4.22.49"/>
    </reaction>
</comment>
<evidence type="ECO:0000256" key="4">
    <source>
        <dbReference type="ARBA" id="ARBA00022829"/>
    </source>
</evidence>
<feature type="domain" description="Peptidase C50" evidence="6">
    <location>
        <begin position="1782"/>
        <end position="1883"/>
    </location>
</feature>
<evidence type="ECO:0000256" key="3">
    <source>
        <dbReference type="ARBA" id="ARBA00022801"/>
    </source>
</evidence>
<dbReference type="Proteomes" id="UP000799767">
    <property type="component" value="Unassembled WGS sequence"/>
</dbReference>
<evidence type="ECO:0000256" key="2">
    <source>
        <dbReference type="ARBA" id="ARBA00012489"/>
    </source>
</evidence>
<feature type="compositionally biased region" description="Basic and acidic residues" evidence="5">
    <location>
        <begin position="46"/>
        <end position="63"/>
    </location>
</feature>
<name>A0A6A6Q523_9PEZI</name>
<protein>
    <recommendedName>
        <fullName evidence="2">separase</fullName>
        <ecNumber evidence="2">3.4.22.49</ecNumber>
    </recommendedName>
</protein>
<dbReference type="GO" id="GO:0005737">
    <property type="term" value="C:cytoplasm"/>
    <property type="evidence" value="ECO:0007669"/>
    <property type="project" value="TreeGrafter"/>
</dbReference>
<evidence type="ECO:0000313" key="8">
    <source>
        <dbReference type="Proteomes" id="UP000799767"/>
    </source>
</evidence>
<evidence type="ECO:0000256" key="5">
    <source>
        <dbReference type="SAM" id="MobiDB-lite"/>
    </source>
</evidence>
<dbReference type="InterPro" id="IPR030397">
    <property type="entry name" value="SEPARIN_core_dom"/>
</dbReference>
<sequence>MEGGKWKLQELESSLAAGSATEATVSALQSFLGLERPNSDGANGKKPVDRPNDKSRGTADSRKPKPVASKTKKNVSLFVREDRLPTLSVQEKHRLATHAANASLKVLSGPCKAAEKTASGHCQDSDSDSTTPPRKAGDLNVLQSRSSNTVPDHPSPEKTKAIRGAKSTAETIILSNAPIRAVHVAECADVAFAFLRSLNYKECGIREPPKWQLEQGMLCLAGLAITHGFRGIAVKQLRRVKSSLEHRCHPVQGPKPVNRSSPSNETFGSMLCLSNALVMDQDALRVAISFHYTVLRTLSLPCKAAVYDEVLGHDLVGVRNSPADVIMQQYKCTGDNDKATKHLDALSRTILAFCPPIVASADAAALNTEEQPSPKAAFEFQVLSLRIRKLSWNLANHRQDPSKDLLDPFYRCALTFIRRGLTLDADTVHQTLERCFESLGPCKQTEPTPSLFQIYQLMCVQAEEAGMYDAALKWAECMEEDCSTLKINDARQVMCVVKRTTLMTKISTSAAVFDLLLPMLQSTLSGARSDHGDLLKALAQLTRRVRVAPAHSQSASARRLSHLAAIYASGCAQHYPSSHVEHIRIILEDALVIAQSTEDIIEWASGPAVQTFVDSGSARDVARAAASQCLGDAWKISTSVLSLSRILHALTIKTAREPNAKIPPFFDDESLQACERGILLEWQLKCMVELSGKLKYSSALQKLLPQLLQALAKIYTPSEFPLRRARVAIVAWRLLEGHPDLLPSQDLNVWLHPALDQIESLGADVGLKGYFGDLQANLAVARLFEGGRPQAKDLQSALTVWQRIVDNSTSSSDLRGHVDDLRALLQQLDSLVAYFRMTGKDAGALAAQRILVKLTRLHDDRDFSPCDARTALSRLYIQLGESETASAHLDEARNALEVGEVSPLAKLNYQLARAECFLATDNLDDCRAALAEAERLLPQHHLGGVTGIGGRRQALLSCQAKLVHSKLSLRSAFPHQALAAASQSVRGLKALWSHLEGAWQDKSESSTVETARSELDEVTRKVSKLDLGRARDSPSSETNERLGRGAPFWPVMPLLIEALLHLSDVYAHHGIFHESDYHSQRAMQIAESVGSTAWLSRIRSCRSQLLLSAGRLEDAELCLAQNDTCSIEELSLASVERQCARAAVYEKSGSLEDALATYEKAESYIRQMFQRGFAPTMESLAEDTVSREDSVGVELLCETAKGEFCGDQKRPASKVRAAPVPKTGRKRGPIPASKPMSKSHADGANTRPSYSMEKLQRTVLLRKTLVQLRLGNTLDPTKGDVDVSASRSTMDLQLLRNAQFQIAMSQALKSLEMDVTLNVLLDSTLIIPGLRQVVAEQPQPTKSQRRLPASAKASNPTKKPARKAITKTTTVADNFLDLIKTARGSLLLGYDNNHKLCGTSATHTESAMLLSAGFYMSAASGATASQLDSAVECFALDFPRVKALQYEQQAVALSGSRSESPSSSVSPHLSDYSGIPTSTTAAEFQRDFIDILPKSWTAVSLCLSADCRELYIARYDSGQTPLILRLPLLRHSPSGLDDEEVFDFHYAKSDLQDIIDMSNYSCHNPQGTNRHTWWSAREELDRRLHDLLINIEDIWLRGFKGIFAPSTTRQDSMRDFRKSFEEILGRYLPSRKGTRRQTEALSVDDKILELFVGLGDDHDGEIDLDESLADLLEFVVDMLQFGGERNACDEIDFDGMTVDMFDALRAYHEDIRQSHNDQPHQHLILVLDRRLQAFPWESLPCLEKASVSRVGSMLSIRERILALRAAQNEPSGKHVDRIVADATSGTYILNPSSNLPNTQAALEPVLSGLKQQHSSNWQAIVNEGPDEDRFATAIAKSSILMYFGHGAGSSFIRPSTIQRLSTCCDVAWLMGCSSGTVHEHGDFEPSAVPLDYLLAGTGRQSDTGTTNLCKAVVANLWDVTDKDIDRFSLRLGEEWGLWPASEQARVPIKSPKKRNTAAVPSTPQRAPKTPKTPRVAKTPAPFKTPARRGAGSLEGVQGKRSLVEAVSRSREACYLRYLNGAAPVVYGVPVYLGD</sequence>
<reference evidence="7" key="1">
    <citation type="journal article" date="2020" name="Stud. Mycol.">
        <title>101 Dothideomycetes genomes: a test case for predicting lifestyles and emergence of pathogens.</title>
        <authorList>
            <person name="Haridas S."/>
            <person name="Albert R."/>
            <person name="Binder M."/>
            <person name="Bloem J."/>
            <person name="Labutti K."/>
            <person name="Salamov A."/>
            <person name="Andreopoulos B."/>
            <person name="Baker S."/>
            <person name="Barry K."/>
            <person name="Bills G."/>
            <person name="Bluhm B."/>
            <person name="Cannon C."/>
            <person name="Castanera R."/>
            <person name="Culley D."/>
            <person name="Daum C."/>
            <person name="Ezra D."/>
            <person name="Gonzalez J."/>
            <person name="Henrissat B."/>
            <person name="Kuo A."/>
            <person name="Liang C."/>
            <person name="Lipzen A."/>
            <person name="Lutzoni F."/>
            <person name="Magnuson J."/>
            <person name="Mondo S."/>
            <person name="Nolan M."/>
            <person name="Ohm R."/>
            <person name="Pangilinan J."/>
            <person name="Park H.-J."/>
            <person name="Ramirez L."/>
            <person name="Alfaro M."/>
            <person name="Sun H."/>
            <person name="Tritt A."/>
            <person name="Yoshinaga Y."/>
            <person name="Zwiers L.-H."/>
            <person name="Turgeon B."/>
            <person name="Goodwin S."/>
            <person name="Spatafora J."/>
            <person name="Crous P."/>
            <person name="Grigoriev I."/>
        </authorList>
    </citation>
    <scope>NUCLEOTIDE SEQUENCE</scope>
    <source>
        <strain evidence="7">CBS 113389</strain>
    </source>
</reference>
<feature type="region of interest" description="Disordered" evidence="5">
    <location>
        <begin position="1336"/>
        <end position="1361"/>
    </location>
</feature>
<dbReference type="GO" id="GO:0006508">
    <property type="term" value="P:proteolysis"/>
    <property type="evidence" value="ECO:0007669"/>
    <property type="project" value="InterPro"/>
</dbReference>
<dbReference type="GO" id="GO:0005634">
    <property type="term" value="C:nucleus"/>
    <property type="evidence" value="ECO:0007669"/>
    <property type="project" value="InterPro"/>
</dbReference>
<dbReference type="EC" id="3.4.22.49" evidence="2"/>
<accession>A0A6A6Q523</accession>